<dbReference type="InterPro" id="IPR026209">
    <property type="entry name" value="Wolframin_fam"/>
</dbReference>
<feature type="transmembrane region" description="Helical" evidence="2">
    <location>
        <begin position="502"/>
        <end position="520"/>
    </location>
</feature>
<keyword evidence="5" id="KW-1185">Reference proteome</keyword>
<feature type="transmembrane region" description="Helical" evidence="2">
    <location>
        <begin position="358"/>
        <end position="383"/>
    </location>
</feature>
<evidence type="ECO:0000256" key="1">
    <source>
        <dbReference type="SAM" id="MobiDB-lite"/>
    </source>
</evidence>
<protein>
    <submittedName>
        <fullName evidence="6">Wolframin</fullName>
    </submittedName>
</protein>
<dbReference type="InterPro" id="IPR045461">
    <property type="entry name" value="Wolframin_OB_fold"/>
</dbReference>
<proteinExistence type="predicted"/>
<dbReference type="GO" id="GO:0055074">
    <property type="term" value="P:calcium ion homeostasis"/>
    <property type="evidence" value="ECO:0007669"/>
    <property type="project" value="TreeGrafter"/>
</dbReference>
<reference evidence="5" key="1">
    <citation type="journal article" date="2013" name="Genetics">
        <title>The draft genome and transcriptome of Panagrellus redivivus are shaped by the harsh demands of a free-living lifestyle.</title>
        <authorList>
            <person name="Srinivasan J."/>
            <person name="Dillman A.R."/>
            <person name="Macchietto M.G."/>
            <person name="Heikkinen L."/>
            <person name="Lakso M."/>
            <person name="Fracchia K.M."/>
            <person name="Antoshechkin I."/>
            <person name="Mortazavi A."/>
            <person name="Wong G."/>
            <person name="Sternberg P.W."/>
        </authorList>
    </citation>
    <scope>NUCLEOTIDE SEQUENCE [LARGE SCALE GENOMIC DNA]</scope>
    <source>
        <strain evidence="5">MT8872</strain>
    </source>
</reference>
<name>A0A7E4VSP1_PANRE</name>
<keyword evidence="2" id="KW-1133">Transmembrane helix</keyword>
<reference evidence="6" key="2">
    <citation type="submission" date="2020-10" db="UniProtKB">
        <authorList>
            <consortium name="WormBaseParasite"/>
        </authorList>
    </citation>
    <scope>IDENTIFICATION</scope>
</reference>
<keyword evidence="2" id="KW-0472">Membrane</keyword>
<feature type="transmembrane region" description="Helical" evidence="2">
    <location>
        <begin position="292"/>
        <end position="311"/>
    </location>
</feature>
<feature type="transmembrane region" description="Helical" evidence="2">
    <location>
        <begin position="395"/>
        <end position="419"/>
    </location>
</feature>
<dbReference type="GO" id="GO:0030968">
    <property type="term" value="P:endoplasmic reticulum unfolded protein response"/>
    <property type="evidence" value="ECO:0007669"/>
    <property type="project" value="TreeGrafter"/>
</dbReference>
<dbReference type="WBParaSite" id="Pan_g24142.t1">
    <property type="protein sequence ID" value="Pan_g24142.t1"/>
    <property type="gene ID" value="Pan_g24142"/>
</dbReference>
<feature type="transmembrane region" description="Helical" evidence="2">
    <location>
        <begin position="177"/>
        <end position="198"/>
    </location>
</feature>
<evidence type="ECO:0000259" key="3">
    <source>
        <dbReference type="Pfam" id="PF19913"/>
    </source>
</evidence>
<dbReference type="PRINTS" id="PR02060">
    <property type="entry name" value="WOLFFAMILY"/>
</dbReference>
<dbReference type="Pfam" id="PF20053">
    <property type="entry name" value="WC-rich"/>
    <property type="match status" value="1"/>
</dbReference>
<dbReference type="PANTHER" id="PTHR13098">
    <property type="entry name" value="WOLFRAMIN"/>
    <property type="match status" value="1"/>
</dbReference>
<evidence type="ECO:0000259" key="4">
    <source>
        <dbReference type="Pfam" id="PF20053"/>
    </source>
</evidence>
<dbReference type="Proteomes" id="UP000492821">
    <property type="component" value="Unassembled WGS sequence"/>
</dbReference>
<feature type="region of interest" description="Disordered" evidence="1">
    <location>
        <begin position="1"/>
        <end position="26"/>
    </location>
</feature>
<dbReference type="GO" id="GO:0005789">
    <property type="term" value="C:endoplasmic reticulum membrane"/>
    <property type="evidence" value="ECO:0007669"/>
    <property type="project" value="TreeGrafter"/>
</dbReference>
<feature type="transmembrane region" description="Helical" evidence="2">
    <location>
        <begin position="150"/>
        <end position="171"/>
    </location>
</feature>
<dbReference type="AlphaFoldDB" id="A0A7E4VSP1"/>
<evidence type="ECO:0000313" key="5">
    <source>
        <dbReference type="Proteomes" id="UP000492821"/>
    </source>
</evidence>
<feature type="transmembrane region" description="Helical" evidence="2">
    <location>
        <begin position="462"/>
        <end position="482"/>
    </location>
</feature>
<evidence type="ECO:0000313" key="6">
    <source>
        <dbReference type="WBParaSite" id="Pan_g24142.t1"/>
    </source>
</evidence>
<dbReference type="PANTHER" id="PTHR13098:SF3">
    <property type="entry name" value="WOLFRAMIN"/>
    <property type="match status" value="1"/>
</dbReference>
<organism evidence="5 6">
    <name type="scientific">Panagrellus redivivus</name>
    <name type="common">Microworm</name>
    <dbReference type="NCBI Taxonomy" id="6233"/>
    <lineage>
        <taxon>Eukaryota</taxon>
        <taxon>Metazoa</taxon>
        <taxon>Ecdysozoa</taxon>
        <taxon>Nematoda</taxon>
        <taxon>Chromadorea</taxon>
        <taxon>Rhabditida</taxon>
        <taxon>Tylenchina</taxon>
        <taxon>Panagrolaimomorpha</taxon>
        <taxon>Panagrolaimoidea</taxon>
        <taxon>Panagrolaimidae</taxon>
        <taxon>Panagrellus</taxon>
    </lineage>
</organism>
<evidence type="ECO:0000256" key="2">
    <source>
        <dbReference type="SAM" id="Phobius"/>
    </source>
</evidence>
<accession>A0A7E4VSP1</accession>
<keyword evidence="2" id="KW-0812">Transmembrane</keyword>
<feature type="domain" description="Wolframin cysteine-rich" evidence="4">
    <location>
        <begin position="537"/>
        <end position="611"/>
    </location>
</feature>
<dbReference type="Pfam" id="PF19913">
    <property type="entry name" value="WCOB"/>
    <property type="match status" value="1"/>
</dbReference>
<sequence>MFRARRNSQFRGGGGGGRDSSDDENQGFGVARHLEAADDVSKKAVRKMYRLIHGGSSKYSPEDSMRMLLREVESSSTITQKELIEKLFANVDTEEALREMADEREADAADGEEDFATKLSQTFNKHRGWRNLDAFIEYLFEKLHQQWRTVFYAVVPLHQLQTLILICLVQFISVERIINTLPVIGSYLAFIAMVYFTLKMFHDKSIVREKVLWNRLLGVFKEKQSAADSEPTKDDEDVPEALRGFKKKEEPPVLDTSGSQFTTVSWDPYINFGLALFFFLFAVGAGEKVVPNPILFCGIAVFFAALSFVALADNTDHFAMTALLANSLSCFPVILSRMRIGIGYWRVWKPFFKFRISYINFGIGLPSLCLIAVPIVYIIMANVKAKEGDSVLRTIVPHIICIIWSDIAVTMWLIGFPYITFSGCVLTGALISLLVFPSYIGASLAIGVAISQLKNVVDFMTTIKIFITAFVLCLPFVSSRIYGWAAKKWNFKVFASEAKRKWVLLGAYVCTLLMAISFLYQNQSSFDASSDVTNMTWSHFDRHCLPAGANIISTQIECSKLKGTAVNWTGSIQSVRIIGIDNSFETLLDYLPDAIGQSLRCFYDNDASDTNQTAAGMRPNECSLTNHNMYTFEIEVTGPYGARALSSSKGQILLVATHVFSDVLQLVDEGDVIRFVGFFDQYPVFRYPPKLKLMQLECVHCKNLYSDKAKRHLKFTSIKMEGKRLWSRLFYSFKFMFNFLFAPLFTITS</sequence>
<dbReference type="InterPro" id="IPR045400">
    <property type="entry name" value="Wolframin_Cys-rich"/>
</dbReference>
<feature type="transmembrane region" description="Helical" evidence="2">
    <location>
        <begin position="425"/>
        <end position="450"/>
    </location>
</feature>
<feature type="domain" description="Wolframin OB-fold" evidence="3">
    <location>
        <begin position="627"/>
        <end position="747"/>
    </location>
</feature>
<feature type="transmembrane region" description="Helical" evidence="2">
    <location>
        <begin position="269"/>
        <end position="286"/>
    </location>
</feature>